<dbReference type="Gene3D" id="3.40.50.12780">
    <property type="entry name" value="N-terminal domain of ligase-like"/>
    <property type="match status" value="1"/>
</dbReference>
<dbReference type="RefSeq" id="WP_344607204.1">
    <property type="nucleotide sequence ID" value="NZ_BAAAHE010000034.1"/>
</dbReference>
<accession>A0ABN1H4E4</accession>
<proteinExistence type="predicted"/>
<dbReference type="Gene3D" id="3.30.300.30">
    <property type="match status" value="1"/>
</dbReference>
<dbReference type="InterPro" id="IPR042099">
    <property type="entry name" value="ANL_N_sf"/>
</dbReference>
<gene>
    <name evidence="3" type="ORF">GCM10009547_35510</name>
</gene>
<dbReference type="PANTHER" id="PTHR43767:SF1">
    <property type="entry name" value="NONRIBOSOMAL PEPTIDE SYNTHASE PES1 (EUROFUNG)-RELATED"/>
    <property type="match status" value="1"/>
</dbReference>
<dbReference type="Pfam" id="PF00501">
    <property type="entry name" value="AMP-binding"/>
    <property type="match status" value="1"/>
</dbReference>
<sequence length="535" mass="57374">MTDRQVSFAFGDLWELVSAAVPDRTALVCESTRLTFAELDERAAQLAGWLAAQGVVPGSYVGVQMRNRSEHVETMLAAYKLRAVPVNINYRFGPQELRYLYADAGLSGVVHDEDLREAVDEARQDVPGLTWTLEAGTDFGAAVGASSPAAVRPRSGDDVYALYTGGTTGHPKAVEWRMEDAFFACVGGGDPTGDRGPVSTPTELLDRLLEDRAFLPAPPLVHAAGMWTTLRWLFAGCKVVLVPRFDPADIWRHIARERVTTMNIVGDAMARPLVSAVPESADLTCLRTVATGGAGLSPAVRSQLLAALPWLTVKDSYGSSETGVHGWGVSDSGRTATGFSVVDTVLFDPQTRAPKPAGAPGPGLVARRGRVPLRYRGDAAKSGDTFVTIDGERYALTGDLAELDPDGQLRLIGRGSQCINSGGEKIFPEEVEQILREHPDVIDAVVVGLPDERWGQKVAALVAPSDGASPNETNLRRYCRERLAGYKVPKHVFVVPAVERTIAGKLDYRWASGRAATLARAQQSSGSAPMEAISS</sequence>
<evidence type="ECO:0000259" key="1">
    <source>
        <dbReference type="Pfam" id="PF00501"/>
    </source>
</evidence>
<dbReference type="InterPro" id="IPR045851">
    <property type="entry name" value="AMP-bd_C_sf"/>
</dbReference>
<organism evidence="3 4">
    <name type="scientific">Sporichthya brevicatena</name>
    <dbReference type="NCBI Taxonomy" id="171442"/>
    <lineage>
        <taxon>Bacteria</taxon>
        <taxon>Bacillati</taxon>
        <taxon>Actinomycetota</taxon>
        <taxon>Actinomycetes</taxon>
        <taxon>Sporichthyales</taxon>
        <taxon>Sporichthyaceae</taxon>
        <taxon>Sporichthya</taxon>
    </lineage>
</organism>
<dbReference type="EMBL" id="BAAAHE010000034">
    <property type="protein sequence ID" value="GAA0628760.1"/>
    <property type="molecule type" value="Genomic_DNA"/>
</dbReference>
<reference evidence="3 4" key="1">
    <citation type="journal article" date="2019" name="Int. J. Syst. Evol. Microbiol.">
        <title>The Global Catalogue of Microorganisms (GCM) 10K type strain sequencing project: providing services to taxonomists for standard genome sequencing and annotation.</title>
        <authorList>
            <consortium name="The Broad Institute Genomics Platform"/>
            <consortium name="The Broad Institute Genome Sequencing Center for Infectious Disease"/>
            <person name="Wu L."/>
            <person name="Ma J."/>
        </authorList>
    </citation>
    <scope>NUCLEOTIDE SEQUENCE [LARGE SCALE GENOMIC DNA]</scope>
    <source>
        <strain evidence="3 4">JCM 10671</strain>
    </source>
</reference>
<dbReference type="InterPro" id="IPR000873">
    <property type="entry name" value="AMP-dep_synth/lig_dom"/>
</dbReference>
<dbReference type="PANTHER" id="PTHR43767">
    <property type="entry name" value="LONG-CHAIN-FATTY-ACID--COA LIGASE"/>
    <property type="match status" value="1"/>
</dbReference>
<feature type="domain" description="AMP-binding enzyme C-terminal" evidence="2">
    <location>
        <begin position="430"/>
        <end position="505"/>
    </location>
</feature>
<keyword evidence="4" id="KW-1185">Reference proteome</keyword>
<evidence type="ECO:0000313" key="4">
    <source>
        <dbReference type="Proteomes" id="UP001500957"/>
    </source>
</evidence>
<feature type="domain" description="AMP-dependent synthetase/ligase" evidence="1">
    <location>
        <begin position="19"/>
        <end position="361"/>
    </location>
</feature>
<dbReference type="Pfam" id="PF13193">
    <property type="entry name" value="AMP-binding_C"/>
    <property type="match status" value="1"/>
</dbReference>
<dbReference type="SUPFAM" id="SSF56801">
    <property type="entry name" value="Acetyl-CoA synthetase-like"/>
    <property type="match status" value="1"/>
</dbReference>
<dbReference type="InterPro" id="IPR025110">
    <property type="entry name" value="AMP-bd_C"/>
</dbReference>
<dbReference type="Proteomes" id="UP001500957">
    <property type="component" value="Unassembled WGS sequence"/>
</dbReference>
<evidence type="ECO:0000313" key="3">
    <source>
        <dbReference type="EMBL" id="GAA0628760.1"/>
    </source>
</evidence>
<comment type="caution">
    <text evidence="3">The sequence shown here is derived from an EMBL/GenBank/DDBJ whole genome shotgun (WGS) entry which is preliminary data.</text>
</comment>
<evidence type="ECO:0000259" key="2">
    <source>
        <dbReference type="Pfam" id="PF13193"/>
    </source>
</evidence>
<dbReference type="NCBIfam" id="NF005863">
    <property type="entry name" value="PRK07798.1"/>
    <property type="match status" value="1"/>
</dbReference>
<name>A0ABN1H4E4_9ACTN</name>
<dbReference type="InterPro" id="IPR050237">
    <property type="entry name" value="ATP-dep_AMP-bd_enzyme"/>
</dbReference>
<protein>
    <submittedName>
        <fullName evidence="3">Acyl-CoA synthetase</fullName>
    </submittedName>
</protein>